<dbReference type="EMBL" id="BAABDE010000031">
    <property type="protein sequence ID" value="GAA3834187.1"/>
    <property type="molecule type" value="Genomic_DNA"/>
</dbReference>
<evidence type="ECO:0000259" key="1">
    <source>
        <dbReference type="Pfam" id="PF14690"/>
    </source>
</evidence>
<comment type="caution">
    <text evidence="2">The sequence shown here is derived from an EMBL/GenBank/DDBJ whole genome shotgun (WGS) entry which is preliminary data.</text>
</comment>
<dbReference type="Pfam" id="PF14690">
    <property type="entry name" value="Zn_ribbon_ISL3"/>
    <property type="match status" value="1"/>
</dbReference>
<dbReference type="PANTHER" id="PTHR33498:SF1">
    <property type="entry name" value="TRANSPOSASE FOR INSERTION SEQUENCE ELEMENT IS1557"/>
    <property type="match status" value="1"/>
</dbReference>
<feature type="domain" description="Transposase IS204/IS1001/IS1096/IS1165 zinc-finger" evidence="1">
    <location>
        <begin position="31"/>
        <end position="73"/>
    </location>
</feature>
<gene>
    <name evidence="2" type="ORF">GCM10022403_078820</name>
</gene>
<reference evidence="3" key="1">
    <citation type="journal article" date="2019" name="Int. J. Syst. Evol. Microbiol.">
        <title>The Global Catalogue of Microorganisms (GCM) 10K type strain sequencing project: providing services to taxonomists for standard genome sequencing and annotation.</title>
        <authorList>
            <consortium name="The Broad Institute Genomics Platform"/>
            <consortium name="The Broad Institute Genome Sequencing Center for Infectious Disease"/>
            <person name="Wu L."/>
            <person name="Ma J."/>
        </authorList>
    </citation>
    <scope>NUCLEOTIDE SEQUENCE [LARGE SCALE GENOMIC DNA]</scope>
    <source>
        <strain evidence="3">JCM 17138</strain>
    </source>
</reference>
<keyword evidence="3" id="KW-1185">Reference proteome</keyword>
<dbReference type="Proteomes" id="UP001501009">
    <property type="component" value="Unassembled WGS sequence"/>
</dbReference>
<dbReference type="InterPro" id="IPR029261">
    <property type="entry name" value="Transposase_Znf"/>
</dbReference>
<organism evidence="2 3">
    <name type="scientific">Streptomyces coacervatus</name>
    <dbReference type="NCBI Taxonomy" id="647381"/>
    <lineage>
        <taxon>Bacteria</taxon>
        <taxon>Bacillati</taxon>
        <taxon>Actinomycetota</taxon>
        <taxon>Actinomycetes</taxon>
        <taxon>Kitasatosporales</taxon>
        <taxon>Streptomycetaceae</taxon>
        <taxon>Streptomyces</taxon>
    </lineage>
</organism>
<evidence type="ECO:0000313" key="2">
    <source>
        <dbReference type="EMBL" id="GAA3834187.1"/>
    </source>
</evidence>
<sequence>MPYLSAVAVDQVVKVGSALRITARCTAPITRCTACGVSSGRAHSRYVRRLADTAIGGQATGIDLEVRRFFCDNSECPKKTFAEQVDGLTFRYGRRTVPIQKVMERLALALGGRAGERLAMHLFVPVSDSTLLRLIRRLELPVIGEVEVLGVDEFAFRRVIYSRPEGVLDVVQAAVSPGDLRDGGGYLRPSITRNSGRGHACSASRVADDTAGIVDSTG</sequence>
<name>A0ABP7J3U4_9ACTN</name>
<dbReference type="InterPro" id="IPR047951">
    <property type="entry name" value="Transpos_ISL3"/>
</dbReference>
<dbReference type="PANTHER" id="PTHR33498">
    <property type="entry name" value="TRANSPOSASE FOR INSERTION SEQUENCE ELEMENT IS1557"/>
    <property type="match status" value="1"/>
</dbReference>
<protein>
    <recommendedName>
        <fullName evidence="1">Transposase IS204/IS1001/IS1096/IS1165 zinc-finger domain-containing protein</fullName>
    </recommendedName>
</protein>
<accession>A0ABP7J3U4</accession>
<evidence type="ECO:0000313" key="3">
    <source>
        <dbReference type="Proteomes" id="UP001501009"/>
    </source>
</evidence>
<proteinExistence type="predicted"/>